<comment type="caution">
    <text evidence="2">The sequence shown here is derived from an EMBL/GenBank/DDBJ whole genome shotgun (WGS) entry which is preliminary data.</text>
</comment>
<feature type="compositionally biased region" description="Polar residues" evidence="1">
    <location>
        <begin position="20"/>
        <end position="34"/>
    </location>
</feature>
<protein>
    <submittedName>
        <fullName evidence="2">Uncharacterized protein</fullName>
    </submittedName>
</protein>
<feature type="compositionally biased region" description="Basic and acidic residues" evidence="1">
    <location>
        <begin position="558"/>
        <end position="569"/>
    </location>
</feature>
<accession>A0A409W4M2</accession>
<dbReference type="InParanoid" id="A0A409W4M2"/>
<feature type="compositionally biased region" description="Low complexity" evidence="1">
    <location>
        <begin position="405"/>
        <end position="422"/>
    </location>
</feature>
<reference evidence="2 3" key="1">
    <citation type="journal article" date="2018" name="Evol. Lett.">
        <title>Horizontal gene cluster transfer increased hallucinogenic mushroom diversity.</title>
        <authorList>
            <person name="Reynolds H.T."/>
            <person name="Vijayakumar V."/>
            <person name="Gluck-Thaler E."/>
            <person name="Korotkin H.B."/>
            <person name="Matheny P.B."/>
            <person name="Slot J.C."/>
        </authorList>
    </citation>
    <scope>NUCLEOTIDE SEQUENCE [LARGE SCALE GENOMIC DNA]</scope>
    <source>
        <strain evidence="2 3">SRW20</strain>
    </source>
</reference>
<feature type="compositionally biased region" description="Basic and acidic residues" evidence="1">
    <location>
        <begin position="772"/>
        <end position="784"/>
    </location>
</feature>
<feature type="compositionally biased region" description="Low complexity" evidence="1">
    <location>
        <begin position="867"/>
        <end position="891"/>
    </location>
</feature>
<feature type="compositionally biased region" description="Basic and acidic residues" evidence="1">
    <location>
        <begin position="855"/>
        <end position="866"/>
    </location>
</feature>
<dbReference type="OrthoDB" id="10682430at2759"/>
<feature type="region of interest" description="Disordered" evidence="1">
    <location>
        <begin position="311"/>
        <end position="927"/>
    </location>
</feature>
<feature type="region of interest" description="Disordered" evidence="1">
    <location>
        <begin position="1"/>
        <end position="257"/>
    </location>
</feature>
<dbReference type="Proteomes" id="UP000284706">
    <property type="component" value="Unassembled WGS sequence"/>
</dbReference>
<feature type="compositionally biased region" description="Low complexity" evidence="1">
    <location>
        <begin position="571"/>
        <end position="587"/>
    </location>
</feature>
<feature type="compositionally biased region" description="Polar residues" evidence="1">
    <location>
        <begin position="42"/>
        <end position="55"/>
    </location>
</feature>
<feature type="compositionally biased region" description="Low complexity" evidence="1">
    <location>
        <begin position="315"/>
        <end position="338"/>
    </location>
</feature>
<gene>
    <name evidence="2" type="ORF">CVT26_010182</name>
</gene>
<dbReference type="AlphaFoldDB" id="A0A409W4M2"/>
<proteinExistence type="predicted"/>
<feature type="compositionally biased region" description="Basic and acidic residues" evidence="1">
    <location>
        <begin position="173"/>
        <end position="204"/>
    </location>
</feature>
<feature type="compositionally biased region" description="Polar residues" evidence="1">
    <location>
        <begin position="525"/>
        <end position="542"/>
    </location>
</feature>
<feature type="compositionally biased region" description="Polar residues" evidence="1">
    <location>
        <begin position="667"/>
        <end position="678"/>
    </location>
</feature>
<feature type="compositionally biased region" description="Polar residues" evidence="1">
    <location>
        <begin position="725"/>
        <end position="744"/>
    </location>
</feature>
<name>A0A409W4M2_9AGAR</name>
<keyword evidence="3" id="KW-1185">Reference proteome</keyword>
<feature type="compositionally biased region" description="Basic and acidic residues" evidence="1">
    <location>
        <begin position="906"/>
        <end position="927"/>
    </location>
</feature>
<sequence>MSSDLESTLAQIRELKLQLSGGTPSDPKNAQTNLDPKHKNESTSGQATAANSKLATSKDAASMSAEKQGDDTGSTSRAAGALAGSTGDNARPTSNLIHSDSRDNTHDGFGGCSSPCNRYGEQTQQDSQQPGSLSPSTSHTATIPESKGVVNSENPNRPHGQDVENTSPFVSTPEKEVKDKKDEAVETRADESESSAPKESHVPPESHAAVASTSKPSPYPIGPGDQVIEHVKRIHQGGMAPGPDGKPTPTPGKTLLTTISSQGTTYALSDKDLPPGQQVVETLETIYEGFELPGTEGSATLAPATPNKRRWSWFAPMSSPGSAKASPAKGANAMAAAPPSGPSDAQTPAGPTEGAPATPERPGQQKVKSGFLDTLIGRSPSKRSEEKARSQEPVVAESAPPPSAAAPEAQTQETTNATANVTSPAVGPSDVEQPPSSQAPEAAPSPNVGASDRPAQQRGWSGFLESLKARSPSKHAKAEQGNVQQFEHVAEAPETAPAPPSNVQSQEAPKPAVINLNEEPPTNPQQPAQDSVSPTVDASQRPAQPRGRSGLFGTLVGRSKEKGKGREPEGAAEGAPESSPASAAPEGQSQEVKSAAAVNPAEVALPASPKEEEPPHTPAADVAERPAQQRGRPSFFETLIGRSPGKHAREKGKAGEPKFVEAPPPTASSASNVETQKPPNAEAIAAEVSDVLKAGEVEDQDPGAVPALEPSTLQSPEAAHAPQADQANVESTAKPQATEGTLSPNVAADERPPQTKKRSSFFGGLIKSPSKHVYEEKAKAEKLDSAQQEPAAAPLPAGPKEESQNTSTASATNPPPQPATAETLAAPQTAEEAPSPSPNVKSGFLDTLMGRSPSKHVDKGKLKEQEQTQPQDTPTSEEPGAAAQAEAPSVPQTSAQDQGTAGAPSPEHHWFDRFLDGLGGRKEKVVS</sequence>
<evidence type="ECO:0000256" key="1">
    <source>
        <dbReference type="SAM" id="MobiDB-lite"/>
    </source>
</evidence>
<feature type="compositionally biased region" description="Polar residues" evidence="1">
    <location>
        <begin position="114"/>
        <end position="155"/>
    </location>
</feature>
<feature type="compositionally biased region" description="Low complexity" evidence="1">
    <location>
        <begin position="432"/>
        <end position="446"/>
    </location>
</feature>
<feature type="compositionally biased region" description="Low complexity" evidence="1">
    <location>
        <begin position="347"/>
        <end position="360"/>
    </location>
</feature>
<evidence type="ECO:0000313" key="2">
    <source>
        <dbReference type="EMBL" id="PPQ73480.1"/>
    </source>
</evidence>
<feature type="compositionally biased region" description="Polar residues" evidence="1">
    <location>
        <begin position="86"/>
        <end position="98"/>
    </location>
</feature>
<feature type="compositionally biased region" description="Polar residues" evidence="1">
    <location>
        <begin position="1"/>
        <end position="10"/>
    </location>
</feature>
<evidence type="ECO:0000313" key="3">
    <source>
        <dbReference type="Proteomes" id="UP000284706"/>
    </source>
</evidence>
<organism evidence="2 3">
    <name type="scientific">Gymnopilus dilepis</name>
    <dbReference type="NCBI Taxonomy" id="231916"/>
    <lineage>
        <taxon>Eukaryota</taxon>
        <taxon>Fungi</taxon>
        <taxon>Dikarya</taxon>
        <taxon>Basidiomycota</taxon>
        <taxon>Agaricomycotina</taxon>
        <taxon>Agaricomycetes</taxon>
        <taxon>Agaricomycetidae</taxon>
        <taxon>Agaricales</taxon>
        <taxon>Agaricineae</taxon>
        <taxon>Hymenogastraceae</taxon>
        <taxon>Gymnopilus</taxon>
    </lineage>
</organism>
<dbReference type="EMBL" id="NHYE01005402">
    <property type="protein sequence ID" value="PPQ73480.1"/>
    <property type="molecule type" value="Genomic_DNA"/>
</dbReference>